<sequence>MDSNVWSVGIIGVGGTLLGSFLGLGSILKCKNGKRIKELKISWKT</sequence>
<name>A0A2X3ERP3_9HELI</name>
<evidence type="ECO:0000256" key="1">
    <source>
        <dbReference type="SAM" id="Phobius"/>
    </source>
</evidence>
<protein>
    <submittedName>
        <fullName evidence="2">Uncharacterized protein</fullName>
    </submittedName>
</protein>
<accession>A0A2X3ERP3</accession>
<dbReference type="AlphaFoldDB" id="A0A2X3ERP3"/>
<dbReference type="EMBL" id="UAWL01000031">
    <property type="protein sequence ID" value="SQC36405.1"/>
    <property type="molecule type" value="Genomic_DNA"/>
</dbReference>
<keyword evidence="1" id="KW-1133">Transmembrane helix</keyword>
<proteinExistence type="predicted"/>
<feature type="transmembrane region" description="Helical" evidence="1">
    <location>
        <begin position="6"/>
        <end position="28"/>
    </location>
</feature>
<gene>
    <name evidence="2" type="ORF">NCTC13102_02212</name>
</gene>
<keyword evidence="1" id="KW-0472">Membrane</keyword>
<evidence type="ECO:0000313" key="3">
    <source>
        <dbReference type="Proteomes" id="UP000250166"/>
    </source>
</evidence>
<evidence type="ECO:0000313" key="2">
    <source>
        <dbReference type="EMBL" id="SQC36405.1"/>
    </source>
</evidence>
<organism evidence="2 3">
    <name type="scientific">Helicobacter fennelliae</name>
    <dbReference type="NCBI Taxonomy" id="215"/>
    <lineage>
        <taxon>Bacteria</taxon>
        <taxon>Pseudomonadati</taxon>
        <taxon>Campylobacterota</taxon>
        <taxon>Epsilonproteobacteria</taxon>
        <taxon>Campylobacterales</taxon>
        <taxon>Helicobacteraceae</taxon>
        <taxon>Helicobacter</taxon>
    </lineage>
</organism>
<dbReference type="Proteomes" id="UP000250166">
    <property type="component" value="Unassembled WGS sequence"/>
</dbReference>
<reference evidence="2 3" key="1">
    <citation type="submission" date="2018-06" db="EMBL/GenBank/DDBJ databases">
        <authorList>
            <consortium name="Pathogen Informatics"/>
            <person name="Doyle S."/>
        </authorList>
    </citation>
    <scope>NUCLEOTIDE SEQUENCE [LARGE SCALE GENOMIC DNA]</scope>
    <source>
        <strain evidence="2 3">NCTC13102</strain>
    </source>
</reference>
<keyword evidence="1" id="KW-0812">Transmembrane</keyword>